<protein>
    <submittedName>
        <fullName evidence="5">Efflux RND transporter periplasmic adaptor subunit</fullName>
    </submittedName>
</protein>
<proteinExistence type="predicted"/>
<sequence>MKLTPFPALLLLLLPVFSSCSNQENLIQATEEGITESVYASGTIKTQNQYQLYSTVSGIIEEVLVKEGDLVKKGSPIYKINNELVRLNTENAQLAANYSAEENNRNRLKELKASLDYALSKFKTDSSLYKRQQELWNQGIGTRNELDQRELNMENSASNLEATRRRYEELERQIRFNAQQARKQVQISNTQQNDYIIKSESDGKVYKLLKEKGETVNPQQAIATMGDADNFILELLVDEYDIAKIKTGQKIIVTLDSYKGAVFEATLTRIDPIMDERTRSFLVEATFEKAPEQLYPNLSAEANIVIQTKAKTLTIPRNYLVQDSFVLLENKEKRKVVTGLKDYKKVEILEGITASDKLVDPLQ</sequence>
<feature type="domain" description="CusB-like beta-barrel" evidence="3">
    <location>
        <begin position="235"/>
        <end position="304"/>
    </location>
</feature>
<evidence type="ECO:0000259" key="3">
    <source>
        <dbReference type="Pfam" id="PF25954"/>
    </source>
</evidence>
<dbReference type="Gene3D" id="1.10.287.470">
    <property type="entry name" value="Helix hairpin bin"/>
    <property type="match status" value="1"/>
</dbReference>
<dbReference type="Gene3D" id="2.40.50.100">
    <property type="match status" value="1"/>
</dbReference>
<reference evidence="5 6" key="1">
    <citation type="submission" date="2022-01" db="EMBL/GenBank/DDBJ databases">
        <title>Flavihumibacter sp. nov., isolated from sediment of a river.</title>
        <authorList>
            <person name="Liu H."/>
        </authorList>
    </citation>
    <scope>NUCLEOTIDE SEQUENCE [LARGE SCALE GENOMIC DNA]</scope>
    <source>
        <strain evidence="5 6">RY-1</strain>
    </source>
</reference>
<accession>A0ABS9BGB8</accession>
<feature type="coiled-coil region" evidence="1">
    <location>
        <begin position="143"/>
        <end position="180"/>
    </location>
</feature>
<feature type="signal peptide" evidence="2">
    <location>
        <begin position="1"/>
        <end position="22"/>
    </location>
</feature>
<dbReference type="Gene3D" id="2.40.420.20">
    <property type="match status" value="1"/>
</dbReference>
<feature type="coiled-coil region" evidence="1">
    <location>
        <begin position="77"/>
        <end position="111"/>
    </location>
</feature>
<evidence type="ECO:0000313" key="6">
    <source>
        <dbReference type="Proteomes" id="UP001200145"/>
    </source>
</evidence>
<keyword evidence="1" id="KW-0175">Coiled coil</keyword>
<dbReference type="Pfam" id="PF25984">
    <property type="entry name" value="BSH_YknX"/>
    <property type="match status" value="1"/>
</dbReference>
<dbReference type="PANTHER" id="PTHR30469:SF33">
    <property type="entry name" value="SLR1207 PROTEIN"/>
    <property type="match status" value="1"/>
</dbReference>
<gene>
    <name evidence="5" type="ORF">L0U88_06200</name>
</gene>
<dbReference type="SUPFAM" id="SSF111369">
    <property type="entry name" value="HlyD-like secretion proteins"/>
    <property type="match status" value="1"/>
</dbReference>
<comment type="caution">
    <text evidence="5">The sequence shown here is derived from an EMBL/GenBank/DDBJ whole genome shotgun (WGS) entry which is preliminary data.</text>
</comment>
<feature type="domain" description="YknX-like barrel-sandwich hybrid" evidence="4">
    <location>
        <begin position="52"/>
        <end position="217"/>
    </location>
</feature>
<dbReference type="RefSeq" id="WP_234864748.1">
    <property type="nucleotide sequence ID" value="NZ_JAKEVY010000002.1"/>
</dbReference>
<dbReference type="PROSITE" id="PS51257">
    <property type="entry name" value="PROKAR_LIPOPROTEIN"/>
    <property type="match status" value="1"/>
</dbReference>
<dbReference type="Proteomes" id="UP001200145">
    <property type="component" value="Unassembled WGS sequence"/>
</dbReference>
<dbReference type="EMBL" id="JAKEVY010000002">
    <property type="protein sequence ID" value="MCF1714214.1"/>
    <property type="molecule type" value="Genomic_DNA"/>
</dbReference>
<feature type="chain" id="PRO_5045797772" evidence="2">
    <location>
        <begin position="23"/>
        <end position="363"/>
    </location>
</feature>
<keyword evidence="2" id="KW-0732">Signal</keyword>
<evidence type="ECO:0000256" key="1">
    <source>
        <dbReference type="SAM" id="Coils"/>
    </source>
</evidence>
<dbReference type="Pfam" id="PF25954">
    <property type="entry name" value="Beta-barrel_RND_2"/>
    <property type="match status" value="1"/>
</dbReference>
<name>A0ABS9BGB8_9BACT</name>
<organism evidence="5 6">
    <name type="scientific">Flavihumibacter fluminis</name>
    <dbReference type="NCBI Taxonomy" id="2909236"/>
    <lineage>
        <taxon>Bacteria</taxon>
        <taxon>Pseudomonadati</taxon>
        <taxon>Bacteroidota</taxon>
        <taxon>Chitinophagia</taxon>
        <taxon>Chitinophagales</taxon>
        <taxon>Chitinophagaceae</taxon>
        <taxon>Flavihumibacter</taxon>
    </lineage>
</organism>
<keyword evidence="6" id="KW-1185">Reference proteome</keyword>
<dbReference type="InterPro" id="IPR058639">
    <property type="entry name" value="BSH_YknX-like"/>
</dbReference>
<evidence type="ECO:0000256" key="2">
    <source>
        <dbReference type="SAM" id="SignalP"/>
    </source>
</evidence>
<dbReference type="Gene3D" id="2.40.30.170">
    <property type="match status" value="1"/>
</dbReference>
<dbReference type="PANTHER" id="PTHR30469">
    <property type="entry name" value="MULTIDRUG RESISTANCE PROTEIN MDTA"/>
    <property type="match status" value="1"/>
</dbReference>
<evidence type="ECO:0000259" key="4">
    <source>
        <dbReference type="Pfam" id="PF25984"/>
    </source>
</evidence>
<evidence type="ECO:0000313" key="5">
    <source>
        <dbReference type="EMBL" id="MCF1714214.1"/>
    </source>
</evidence>
<dbReference type="InterPro" id="IPR058792">
    <property type="entry name" value="Beta-barrel_RND_2"/>
</dbReference>